<reference evidence="2" key="1">
    <citation type="journal article" date="2014" name="PLoS ONE">
        <title>Transcriptome-Based Identification of ABC Transporters in the Western Tarnished Plant Bug Lygus hesperus.</title>
        <authorList>
            <person name="Hull J.J."/>
            <person name="Chaney K."/>
            <person name="Geib S.M."/>
            <person name="Fabrick J.A."/>
            <person name="Brent C.S."/>
            <person name="Walsh D."/>
            <person name="Lavine L.C."/>
        </authorList>
    </citation>
    <scope>NUCLEOTIDE SEQUENCE</scope>
</reference>
<feature type="compositionally biased region" description="Basic and acidic residues" evidence="1">
    <location>
        <begin position="276"/>
        <end position="290"/>
    </location>
</feature>
<gene>
    <name evidence="2" type="primary">SPEF2_0</name>
    <name evidence="2" type="ORF">CM83_1308</name>
</gene>
<dbReference type="EMBL" id="GBRD01009275">
    <property type="protein sequence ID" value="JAG56546.1"/>
    <property type="molecule type" value="Transcribed_RNA"/>
</dbReference>
<evidence type="ECO:0000313" key="3">
    <source>
        <dbReference type="EMBL" id="JAG56546.1"/>
    </source>
</evidence>
<keyword evidence="2" id="KW-0966">Cell projection</keyword>
<feature type="non-terminal residue" evidence="2">
    <location>
        <position position="364"/>
    </location>
</feature>
<evidence type="ECO:0000313" key="2">
    <source>
        <dbReference type="EMBL" id="JAG13138.1"/>
    </source>
</evidence>
<dbReference type="PANTHER" id="PTHR14919">
    <property type="entry name" value="KPL2-RELATED"/>
    <property type="match status" value="1"/>
</dbReference>
<evidence type="ECO:0000256" key="1">
    <source>
        <dbReference type="SAM" id="MobiDB-lite"/>
    </source>
</evidence>
<reference evidence="3" key="3">
    <citation type="submission" date="2014-09" db="EMBL/GenBank/DDBJ databases">
        <authorList>
            <person name="Magalhaes I.L.F."/>
            <person name="Oliveira U."/>
            <person name="Santos F.R."/>
            <person name="Vidigal T.H.D.A."/>
            <person name="Brescovit A.D."/>
            <person name="Santos A.J."/>
        </authorList>
    </citation>
    <scope>NUCLEOTIDE SEQUENCE</scope>
</reference>
<accession>A0A0A9X308</accession>
<organism evidence="2">
    <name type="scientific">Lygus hesperus</name>
    <name type="common">Western plant bug</name>
    <dbReference type="NCBI Taxonomy" id="30085"/>
    <lineage>
        <taxon>Eukaryota</taxon>
        <taxon>Metazoa</taxon>
        <taxon>Ecdysozoa</taxon>
        <taxon>Arthropoda</taxon>
        <taxon>Hexapoda</taxon>
        <taxon>Insecta</taxon>
        <taxon>Pterygota</taxon>
        <taxon>Neoptera</taxon>
        <taxon>Paraneoptera</taxon>
        <taxon>Hemiptera</taxon>
        <taxon>Heteroptera</taxon>
        <taxon>Panheteroptera</taxon>
        <taxon>Cimicomorpha</taxon>
        <taxon>Miridae</taxon>
        <taxon>Mirini</taxon>
        <taxon>Lygus</taxon>
    </lineage>
</organism>
<dbReference type="InterPro" id="IPR052634">
    <property type="entry name" value="Sperm_flagellar-bone_growth"/>
</dbReference>
<dbReference type="PANTHER" id="PTHR14919:SF0">
    <property type="entry name" value="SPERM FLAGELLAR PROTEIN 2"/>
    <property type="match status" value="1"/>
</dbReference>
<reference evidence="2" key="2">
    <citation type="submission" date="2014-07" db="EMBL/GenBank/DDBJ databases">
        <authorList>
            <person name="Hull J."/>
        </authorList>
    </citation>
    <scope>NUCLEOTIDE SEQUENCE</scope>
</reference>
<dbReference type="AlphaFoldDB" id="A0A0A9X308"/>
<keyword evidence="2" id="KW-0282">Flagellum</keyword>
<proteinExistence type="predicted"/>
<keyword evidence="2" id="KW-0969">Cilium</keyword>
<dbReference type="EMBL" id="GBHO01030466">
    <property type="protein sequence ID" value="JAG13138.1"/>
    <property type="molecule type" value="Transcribed_RNA"/>
</dbReference>
<feature type="region of interest" description="Disordered" evidence="1">
    <location>
        <begin position="269"/>
        <end position="307"/>
    </location>
</feature>
<sequence length="364" mass="43250">MRVHDNKVLPYRNFVRHEMESKLIHTDKRMETVTAFQKAFNDVKPKVRRNTDIKRSLHCRIYALYNDLIDIADVKRNTALARRDELLHQRWTTKHLFTLANLFLNLIQIETDRTIGSLQLIHDYYFAMLQKPPSKARLELLDIPKLYVPKREESILTAQESPSKKVLLPWEKIKEEPPIPDYVTKAVDTLDYLLNHSVVKSIDPNPTYPLVSRGVDLANTRANELFDYYEDLILDYELGRELRPKILRKLSPEEERERKKQEKAFRKMLARRKQKRVLERSPSDGRDSQPRKIRKKKPAMDLGEEEEAELDSIKPKFHIDALKLQMVDRLKWEWLVAVQNEINRLRFRLNLIQRRAEADLDEVL</sequence>
<protein>
    <submittedName>
        <fullName evidence="2">Sperm flagellar protein 2</fullName>
    </submittedName>
</protein>
<name>A0A0A9X308_LYGHE</name>